<dbReference type="VEuPathDB" id="FungiDB:JI435_427740"/>
<evidence type="ECO:0000313" key="3">
    <source>
        <dbReference type="Proteomes" id="UP000663193"/>
    </source>
</evidence>
<dbReference type="RefSeq" id="XP_001792942.1">
    <property type="nucleotide sequence ID" value="XM_001792890.1"/>
</dbReference>
<feature type="compositionally biased region" description="Basic and acidic residues" evidence="1">
    <location>
        <begin position="144"/>
        <end position="156"/>
    </location>
</feature>
<sequence>MESTPPNTDTDSRLHAFPFLHLPPELRLIVYEVVFATVTRTHHELECMSTGPQASHPCLAQKHNKPAASVIFVYEAHNVALLATCHQIYSEAGVYALPALKTLQQRPRKIIVTTSGMDCDILGYLVRLSRSTQEVRCLAQSDHQLTKSSEESKQEVQPDTQTTEVQIAIRNDFHERTVGDHGTTEDLWTYLRMYMLRLHYDKLLYEAQQLSLQALRWPAHNLDVHFRMALMSPREKEEFDAEPWLENSIANDGEFPTQIQSGEEIESVEWDKDWAPSVPAAEYVANDFEERNTSLFEQRLSVARAEGFIHAVSAYWKAVCGRWSGRKWLD</sequence>
<evidence type="ECO:0000256" key="1">
    <source>
        <dbReference type="SAM" id="MobiDB-lite"/>
    </source>
</evidence>
<dbReference type="AlphaFoldDB" id="A0A7U2ESC2"/>
<protein>
    <submittedName>
        <fullName evidence="2">Uncharacterized protein</fullName>
    </submittedName>
</protein>
<dbReference type="Proteomes" id="UP000663193">
    <property type="component" value="Chromosome 2"/>
</dbReference>
<reference evidence="3" key="1">
    <citation type="journal article" date="2021" name="BMC Genomics">
        <title>Chromosome-level genome assembly and manually-curated proteome of model necrotroph Parastagonospora nodorum Sn15 reveals a genome-wide trove of candidate effector homologs, and redundancy of virulence-related functions within an accessory chromosome.</title>
        <authorList>
            <person name="Bertazzoni S."/>
            <person name="Jones D.A.B."/>
            <person name="Phan H.T."/>
            <person name="Tan K.-C."/>
            <person name="Hane J.K."/>
        </authorList>
    </citation>
    <scope>NUCLEOTIDE SEQUENCE [LARGE SCALE GENOMIC DNA]</scope>
    <source>
        <strain evidence="3">SN15 / ATCC MYA-4574 / FGSC 10173)</strain>
    </source>
</reference>
<dbReference type="EMBL" id="CP069024">
    <property type="protein sequence ID" value="QRC92185.1"/>
    <property type="molecule type" value="Genomic_DNA"/>
</dbReference>
<organism evidence="2 3">
    <name type="scientific">Phaeosphaeria nodorum (strain SN15 / ATCC MYA-4574 / FGSC 10173)</name>
    <name type="common">Glume blotch fungus</name>
    <name type="synonym">Parastagonospora nodorum</name>
    <dbReference type="NCBI Taxonomy" id="321614"/>
    <lineage>
        <taxon>Eukaryota</taxon>
        <taxon>Fungi</taxon>
        <taxon>Dikarya</taxon>
        <taxon>Ascomycota</taxon>
        <taxon>Pezizomycotina</taxon>
        <taxon>Dothideomycetes</taxon>
        <taxon>Pleosporomycetidae</taxon>
        <taxon>Pleosporales</taxon>
        <taxon>Pleosporineae</taxon>
        <taxon>Phaeosphaeriaceae</taxon>
        <taxon>Parastagonospora</taxon>
    </lineage>
</organism>
<evidence type="ECO:0000313" key="2">
    <source>
        <dbReference type="EMBL" id="QRC92185.1"/>
    </source>
</evidence>
<accession>A0A7U2ESC2</accession>
<proteinExistence type="predicted"/>
<keyword evidence="3" id="KW-1185">Reference proteome</keyword>
<name>A0A7U2ESC2_PHANO</name>
<dbReference type="OrthoDB" id="3801087at2759"/>
<feature type="region of interest" description="Disordered" evidence="1">
    <location>
        <begin position="142"/>
        <end position="162"/>
    </location>
</feature>
<dbReference type="KEGG" id="pno:SNOG_02332"/>
<gene>
    <name evidence="2" type="ORF">JI435_427740</name>
</gene>